<accession>A0A4U6UTJ2</accession>
<organism evidence="1 2">
    <name type="scientific">Setaria viridis</name>
    <name type="common">Green bristlegrass</name>
    <name type="synonym">Setaria italica subsp. viridis</name>
    <dbReference type="NCBI Taxonomy" id="4556"/>
    <lineage>
        <taxon>Eukaryota</taxon>
        <taxon>Viridiplantae</taxon>
        <taxon>Streptophyta</taxon>
        <taxon>Embryophyta</taxon>
        <taxon>Tracheophyta</taxon>
        <taxon>Spermatophyta</taxon>
        <taxon>Magnoliopsida</taxon>
        <taxon>Liliopsida</taxon>
        <taxon>Poales</taxon>
        <taxon>Poaceae</taxon>
        <taxon>PACMAD clade</taxon>
        <taxon>Panicoideae</taxon>
        <taxon>Panicodae</taxon>
        <taxon>Paniceae</taxon>
        <taxon>Cenchrinae</taxon>
        <taxon>Setaria</taxon>
    </lineage>
</organism>
<gene>
    <name evidence="1" type="ORF">SEVIR_5G452400v2</name>
</gene>
<name>A0A4U6UTJ2_SETVI</name>
<dbReference type="Proteomes" id="UP000298652">
    <property type="component" value="Chromosome 5"/>
</dbReference>
<evidence type="ECO:0000313" key="1">
    <source>
        <dbReference type="EMBL" id="TKW18755.1"/>
    </source>
</evidence>
<dbReference type="AlphaFoldDB" id="A0A4U6UTJ2"/>
<reference evidence="1" key="1">
    <citation type="submission" date="2019-03" db="EMBL/GenBank/DDBJ databases">
        <title>WGS assembly of Setaria viridis.</title>
        <authorList>
            <person name="Huang P."/>
            <person name="Jenkins J."/>
            <person name="Grimwood J."/>
            <person name="Barry K."/>
            <person name="Healey A."/>
            <person name="Mamidi S."/>
            <person name="Sreedasyam A."/>
            <person name="Shu S."/>
            <person name="Feldman M."/>
            <person name="Wu J."/>
            <person name="Yu Y."/>
            <person name="Chen C."/>
            <person name="Johnson J."/>
            <person name="Rokhsar D."/>
            <person name="Baxter I."/>
            <person name="Schmutz J."/>
            <person name="Brutnell T."/>
            <person name="Kellogg E."/>
        </authorList>
    </citation>
    <scope>NUCLEOTIDE SEQUENCE [LARGE SCALE GENOMIC DNA]</scope>
</reference>
<protein>
    <submittedName>
        <fullName evidence="1">Uncharacterized protein</fullName>
    </submittedName>
</protein>
<dbReference type="EMBL" id="CM016556">
    <property type="protein sequence ID" value="TKW18755.1"/>
    <property type="molecule type" value="Genomic_DNA"/>
</dbReference>
<evidence type="ECO:0000313" key="2">
    <source>
        <dbReference type="Proteomes" id="UP000298652"/>
    </source>
</evidence>
<sequence>MYKISWITYIHDFSTADELRGQNLLSLAFVNKAKKELPNLQNERDNRYRKKYLAQRNKLIGMLEEMHLTSSDVQFDEKKQVSTDEYKSEKRKVKHIIRKVKSDAARKELVLRIELIKQAIYNEWHLEDIDDLIENTKNFTYEMIGDVEIVHYDGQNLVDILSRLRKDARKSATDHDEKNKLTAGLRLGNLYKK</sequence>
<keyword evidence="2" id="KW-1185">Reference proteome</keyword>
<dbReference type="Gramene" id="TKW18755">
    <property type="protein sequence ID" value="TKW18755"/>
    <property type="gene ID" value="SEVIR_5G452400v2"/>
</dbReference>
<proteinExistence type="predicted"/>
<dbReference type="OMA" id="NEWHLED"/>